<keyword evidence="1" id="KW-0805">Transcription regulation</keyword>
<keyword evidence="3" id="KW-0804">Transcription</keyword>
<dbReference type="SMART" id="SM00347">
    <property type="entry name" value="HTH_MARR"/>
    <property type="match status" value="1"/>
</dbReference>
<evidence type="ECO:0000256" key="3">
    <source>
        <dbReference type="ARBA" id="ARBA00023163"/>
    </source>
</evidence>
<proteinExistence type="predicted"/>
<dbReference type="Pfam" id="PF01047">
    <property type="entry name" value="MarR"/>
    <property type="match status" value="1"/>
</dbReference>
<dbReference type="KEGG" id="huw:FPZ11_10805"/>
<dbReference type="EMBL" id="CP042305">
    <property type="protein sequence ID" value="QDZ15188.1"/>
    <property type="molecule type" value="Genomic_DNA"/>
</dbReference>
<dbReference type="Gene3D" id="1.10.10.10">
    <property type="entry name" value="Winged helix-like DNA-binding domain superfamily/Winged helix DNA-binding domain"/>
    <property type="match status" value="1"/>
</dbReference>
<dbReference type="PANTHER" id="PTHR39515:SF2">
    <property type="entry name" value="HTH-TYPE TRANSCRIPTIONAL REGULATOR RV0880"/>
    <property type="match status" value="1"/>
</dbReference>
<keyword evidence="7" id="KW-1185">Reference proteome</keyword>
<dbReference type="InterPro" id="IPR023187">
    <property type="entry name" value="Tscrpt_reg_MarR-type_CS"/>
</dbReference>
<accession>A0A5B8M312</accession>
<evidence type="ECO:0000256" key="2">
    <source>
        <dbReference type="ARBA" id="ARBA00023125"/>
    </source>
</evidence>
<reference evidence="6 7" key="1">
    <citation type="submission" date="2019-07" db="EMBL/GenBank/DDBJ databases">
        <title>Full genome sequence of Humibacter sp. WJ7-1.</title>
        <authorList>
            <person name="Im W.-T."/>
        </authorList>
    </citation>
    <scope>NUCLEOTIDE SEQUENCE [LARGE SCALE GENOMIC DNA]</scope>
    <source>
        <strain evidence="6 7">WJ7-1</strain>
    </source>
</reference>
<dbReference type="PROSITE" id="PS01117">
    <property type="entry name" value="HTH_MARR_1"/>
    <property type="match status" value="1"/>
</dbReference>
<dbReference type="InterPro" id="IPR036388">
    <property type="entry name" value="WH-like_DNA-bd_sf"/>
</dbReference>
<dbReference type="InterPro" id="IPR036390">
    <property type="entry name" value="WH_DNA-bd_sf"/>
</dbReference>
<feature type="domain" description="HTH marR-type" evidence="5">
    <location>
        <begin position="27"/>
        <end position="153"/>
    </location>
</feature>
<sequence>MPSTAPDAPRVTETSGTAATHDTTETAARLAVVIGRINRRIRPVAPGLTQAQLSALSSILRKGPLRPGDLARIESIGAPSATRVVSELESHGLVERQSDPDDGRSSLVSATDAGAAAVLTAREERAERISVLLAGLDERELASVVAALDALEIVSVHVPE</sequence>
<feature type="compositionally biased region" description="Low complexity" evidence="4">
    <location>
        <begin position="12"/>
        <end position="23"/>
    </location>
</feature>
<evidence type="ECO:0000313" key="7">
    <source>
        <dbReference type="Proteomes" id="UP000320216"/>
    </source>
</evidence>
<dbReference type="PRINTS" id="PR00598">
    <property type="entry name" value="HTHMARR"/>
</dbReference>
<evidence type="ECO:0000256" key="4">
    <source>
        <dbReference type="SAM" id="MobiDB-lite"/>
    </source>
</evidence>
<dbReference type="PANTHER" id="PTHR39515">
    <property type="entry name" value="CONSERVED PROTEIN"/>
    <property type="match status" value="1"/>
</dbReference>
<dbReference type="Proteomes" id="UP000320216">
    <property type="component" value="Chromosome"/>
</dbReference>
<evidence type="ECO:0000256" key="1">
    <source>
        <dbReference type="ARBA" id="ARBA00023015"/>
    </source>
</evidence>
<dbReference type="SUPFAM" id="SSF46785">
    <property type="entry name" value="Winged helix' DNA-binding domain"/>
    <property type="match status" value="1"/>
</dbReference>
<feature type="region of interest" description="Disordered" evidence="4">
    <location>
        <begin position="1"/>
        <end position="23"/>
    </location>
</feature>
<dbReference type="PROSITE" id="PS50995">
    <property type="entry name" value="HTH_MARR_2"/>
    <property type="match status" value="1"/>
</dbReference>
<dbReference type="OrthoDB" id="8966183at2"/>
<dbReference type="InterPro" id="IPR052526">
    <property type="entry name" value="HTH-type_Bedaq_tolerance"/>
</dbReference>
<dbReference type="RefSeq" id="WP_146320801.1">
    <property type="nucleotide sequence ID" value="NZ_CP042305.1"/>
</dbReference>
<evidence type="ECO:0000259" key="5">
    <source>
        <dbReference type="PROSITE" id="PS50995"/>
    </source>
</evidence>
<gene>
    <name evidence="6" type="ORF">FPZ11_10805</name>
</gene>
<dbReference type="AlphaFoldDB" id="A0A5B8M312"/>
<dbReference type="GO" id="GO:0003677">
    <property type="term" value="F:DNA binding"/>
    <property type="evidence" value="ECO:0007669"/>
    <property type="project" value="UniProtKB-KW"/>
</dbReference>
<dbReference type="GO" id="GO:0003700">
    <property type="term" value="F:DNA-binding transcription factor activity"/>
    <property type="evidence" value="ECO:0007669"/>
    <property type="project" value="InterPro"/>
</dbReference>
<keyword evidence="2" id="KW-0238">DNA-binding</keyword>
<organism evidence="6 7">
    <name type="scientific">Humibacter ginsenosidimutans</name>
    <dbReference type="NCBI Taxonomy" id="2599293"/>
    <lineage>
        <taxon>Bacteria</taxon>
        <taxon>Bacillati</taxon>
        <taxon>Actinomycetota</taxon>
        <taxon>Actinomycetes</taxon>
        <taxon>Micrococcales</taxon>
        <taxon>Microbacteriaceae</taxon>
        <taxon>Humibacter</taxon>
    </lineage>
</organism>
<evidence type="ECO:0000313" key="6">
    <source>
        <dbReference type="EMBL" id="QDZ15188.1"/>
    </source>
</evidence>
<name>A0A5B8M312_9MICO</name>
<dbReference type="InterPro" id="IPR000835">
    <property type="entry name" value="HTH_MarR-typ"/>
</dbReference>
<protein>
    <submittedName>
        <fullName evidence="6">MarR family transcriptional regulator</fullName>
    </submittedName>
</protein>